<dbReference type="SUPFAM" id="SSF57903">
    <property type="entry name" value="FYVE/PHD zinc finger"/>
    <property type="match status" value="1"/>
</dbReference>
<keyword evidence="1" id="KW-0479">Metal-binding</keyword>
<evidence type="ECO:0000256" key="4">
    <source>
        <dbReference type="PROSITE-ProRule" id="PRU00047"/>
    </source>
</evidence>
<feature type="region of interest" description="Disordered" evidence="5">
    <location>
        <begin position="207"/>
        <end position="229"/>
    </location>
</feature>
<dbReference type="InterPro" id="IPR019787">
    <property type="entry name" value="Znf_PHD-finger"/>
</dbReference>
<feature type="domain" description="Integrase catalytic" evidence="8">
    <location>
        <begin position="1669"/>
        <end position="1854"/>
    </location>
</feature>
<dbReference type="InterPro" id="IPR036397">
    <property type="entry name" value="RNaseH_sf"/>
</dbReference>
<protein>
    <submittedName>
        <fullName evidence="9">Uncharacterized protein</fullName>
    </submittedName>
</protein>
<keyword evidence="2 4" id="KW-0863">Zinc-finger</keyword>
<feature type="region of interest" description="Disordered" evidence="5">
    <location>
        <begin position="160"/>
        <end position="182"/>
    </location>
</feature>
<proteinExistence type="predicted"/>
<dbReference type="Pfam" id="PF05380">
    <property type="entry name" value="Peptidase_A17"/>
    <property type="match status" value="1"/>
</dbReference>
<dbReference type="GeneID" id="134285532"/>
<feature type="compositionally biased region" description="Low complexity" evidence="5">
    <location>
        <begin position="80"/>
        <end position="91"/>
    </location>
</feature>
<dbReference type="Gene3D" id="3.30.70.270">
    <property type="match status" value="1"/>
</dbReference>
<dbReference type="InterPro" id="IPR001878">
    <property type="entry name" value="Znf_CCHC"/>
</dbReference>
<feature type="domain" description="CCHC-type" evidence="7">
    <location>
        <begin position="578"/>
        <end position="594"/>
    </location>
</feature>
<dbReference type="SUPFAM" id="SSF56672">
    <property type="entry name" value="DNA/RNA polymerases"/>
    <property type="match status" value="1"/>
</dbReference>
<dbReference type="InterPro" id="IPR001584">
    <property type="entry name" value="Integrase_cat-core"/>
</dbReference>
<dbReference type="InterPro" id="IPR001965">
    <property type="entry name" value="Znf_PHD"/>
</dbReference>
<dbReference type="InterPro" id="IPR013083">
    <property type="entry name" value="Znf_RING/FYVE/PHD"/>
</dbReference>
<evidence type="ECO:0000259" key="7">
    <source>
        <dbReference type="PROSITE" id="PS50158"/>
    </source>
</evidence>
<evidence type="ECO:0000313" key="10">
    <source>
        <dbReference type="Proteomes" id="UP000069940"/>
    </source>
</evidence>
<sequence>MDKEAGPSSKPALNVTVCLGCAAGCNQSDSVEDMVQCDTCESWWHYTCAKVDETVKDRSWNCVKCPPRKPTSRSGKSSKSKASASSSSSIRRAQLQLELERLEKEKQLADKLHQEREEEEEKARVEEAVRREKRFAEKKAREEELLQKRFALLQTMVGLDDDNSEDRSVGSRSSIRSSKSKVENWMHRHMQGKSSGLGKLLGQSEVPPGNATYSDDQAAKTEGMGTVPKTQPVNVNVSCEGAATSCEVRNKSVKQQVGGNLAMVPYPMRSHLDFVGGLAGFYSNPPDVGEIPGAVEATTQQNVEGPLHGRRGDSIADPRIAATPLGSNPINSTPLSGRLSTGPTAQQMAARHVVPKDLPIFSGDPAEWPLFISAYRNSTDLCGFSDGENLMRLQRCLKGEALDAVRCSLLLPAAVPFVISTLTTLYGRPELIVHNLLSKVRALPPPKADKLETLVSYGLSVQNLCGHLRASGLDHHLNNPSLLQELVDKLPASIKLDWALYKRYLPEVDLGRFGDYMASMVAAASDVIIPVPHETSKTERPKTKSFVNAHREDDNFEEYKAKHNIGSGNQKNDSDGTRCLLCDKPGHKIKDCSEWKKRALSERWEIAERHNLCKRCLIPHGRWPCKVKQDCGVGECRDRHHSVLHPGKPTDTPASSSLVPSGLVGAHGHELGGVLFKIVPVVLHGERGSVKTFAFLDSGSSLTMVDEELAEQIGVSGETKRLCLKWTSNVSREESRSQRITMDVSGIDGINRYKISNVCTVAKLDLPEQTLNYADLVAEFPYLDGLPVKSYVKAVPRILIGLEHTHLKVTLRKREGRVGEPVAAKTRLGWTIFGRFGVVSGAQTSLHIREETRDQDLHDLVKSFFEVESLGVDVKHTLVSEENQRAVQILRETTVRTTSGRFETGLLWKKDMLEFPDSYGMAVRRLKSLERKLRNKPELEANVNQQIHDYLQKGYAHKVSEEELKTLDPKRSWFLPLGVVLNPKKPGKIRLIWDAAAEVKGVSFNSVLLKGPDLLTSLVAVLSRFRQRQVAITGDIREMFHQIQIRQADRSAQLFLFRGTSDKIGVYMMDVATFGSTCSPCAAQYVKNLNAKQCEREFPEAAAAIVENHYVDDYLDSRDTEDEAAEIALEVQKVHAKAGFDIRNWMSNSQTVLERVGEPNPADVKSFAMDKSGVAERVLGLVWLPWLDVFTFNMDFREDLKPLVFEGVIPTKRQVLQVVMSLYDPLGMISTFLIHGKIFIQSLWRAGIDWDELIPEALVAEWKQWIGLMAALQDIRIPRCYFAGYSTGSFDSLELHVFVDGSESAYCCVAYFRIIDRGQPRCALVASKTKVAPLKFLSIPRMELQAALIGVRLARSVEENHTLRVTRRYFWSDSCTVLAWLRSDSRRYRQFVAYRVGEILTKSQVNEWNYVPSGLNVADDGTKWKTGMSFKPDSRWYSGPEFLHKRKDSWPEMERSLLSTSEELRQPVLHHVESQSSWIQVERFSRWERLQRSTAYVHRFLNRMKSSSVEGEMLTRDELQQAERSLWRLAQFETYSEELQILEINKNLDHGHGRAIDRCSPLLKLSPFVDEHEVIRMETRSLNAAYAPCSVVILPRHHRVTYLIVDWFHREHGHANNETVVNEMRQIFHVSQLRVLVKQVAKGCQHCIVRKARPQIPRMGPLPNVRITPYVRPFTYTGVDYCGPFLVKVGRSLVKRWIALFTCMTVRAIHLEIANSLSTESFKMAVRRFIARRGAPLEIFSDNGTNFRGASNELREEMKMINYDLASTFTNTTTKWNFNPPLAPHMGGCWERLVRSVKSALAGLELVKNPDDETLWTLVVEAETMVNSRPLTYVPLDTVDHEALTPNHFLMLSSSGVCQPPKELGDDRKQTRSNWRWIQHLLSRFWTRWIKEYLPTITRRTKWFKEVKPVEDGDVVIVVDKGTRNGWIRGRVVRTLPGKDGRVRQADVETSTGILRRPVTKIAVLEVAKCNA</sequence>
<feature type="domain" description="PHD-type" evidence="6">
    <location>
        <begin position="15"/>
        <end position="68"/>
    </location>
</feature>
<dbReference type="PANTHER" id="PTHR47331:SF1">
    <property type="entry name" value="GAG-LIKE PROTEIN"/>
    <property type="match status" value="1"/>
</dbReference>
<keyword evidence="10" id="KW-1185">Reference proteome</keyword>
<dbReference type="Gene3D" id="3.30.40.10">
    <property type="entry name" value="Zinc/RING finger domain, C3HC4 (zinc finger)"/>
    <property type="match status" value="1"/>
</dbReference>
<dbReference type="Pfam" id="PF03564">
    <property type="entry name" value="DUF1759"/>
    <property type="match status" value="1"/>
</dbReference>
<organism evidence="9 10">
    <name type="scientific">Aedes albopictus</name>
    <name type="common">Asian tiger mosquito</name>
    <name type="synonym">Stegomyia albopicta</name>
    <dbReference type="NCBI Taxonomy" id="7160"/>
    <lineage>
        <taxon>Eukaryota</taxon>
        <taxon>Metazoa</taxon>
        <taxon>Ecdysozoa</taxon>
        <taxon>Arthropoda</taxon>
        <taxon>Hexapoda</taxon>
        <taxon>Insecta</taxon>
        <taxon>Pterygota</taxon>
        <taxon>Neoptera</taxon>
        <taxon>Endopterygota</taxon>
        <taxon>Diptera</taxon>
        <taxon>Nematocera</taxon>
        <taxon>Culicoidea</taxon>
        <taxon>Culicidae</taxon>
        <taxon>Culicinae</taxon>
        <taxon>Aedini</taxon>
        <taxon>Aedes</taxon>
        <taxon>Stegomyia</taxon>
    </lineage>
</organism>
<evidence type="ECO:0000259" key="8">
    <source>
        <dbReference type="PROSITE" id="PS50994"/>
    </source>
</evidence>
<dbReference type="InterPro" id="IPR005312">
    <property type="entry name" value="DUF1759"/>
</dbReference>
<dbReference type="InterPro" id="IPR043128">
    <property type="entry name" value="Rev_trsase/Diguanyl_cyclase"/>
</dbReference>
<dbReference type="InterPro" id="IPR012337">
    <property type="entry name" value="RNaseH-like_sf"/>
</dbReference>
<dbReference type="Pfam" id="PF18701">
    <property type="entry name" value="DUF5641"/>
    <property type="match status" value="1"/>
</dbReference>
<dbReference type="PANTHER" id="PTHR47331">
    <property type="entry name" value="PHD-TYPE DOMAIN-CONTAINING PROTEIN"/>
    <property type="match status" value="1"/>
</dbReference>
<accession>A0ABM2A3Y5</accession>
<feature type="region of interest" description="Disordered" evidence="5">
    <location>
        <begin position="66"/>
        <end position="91"/>
    </location>
</feature>
<evidence type="ECO:0000256" key="1">
    <source>
        <dbReference type="ARBA" id="ARBA00022723"/>
    </source>
</evidence>
<name>A0ABM2A3Y5_AEDAL</name>
<evidence type="ECO:0000256" key="5">
    <source>
        <dbReference type="SAM" id="MobiDB-lite"/>
    </source>
</evidence>
<evidence type="ECO:0000259" key="6">
    <source>
        <dbReference type="PROSITE" id="PS50016"/>
    </source>
</evidence>
<dbReference type="SUPFAM" id="SSF53098">
    <property type="entry name" value="Ribonuclease H-like"/>
    <property type="match status" value="1"/>
</dbReference>
<dbReference type="InterPro" id="IPR043502">
    <property type="entry name" value="DNA/RNA_pol_sf"/>
</dbReference>
<dbReference type="InterPro" id="IPR036875">
    <property type="entry name" value="Znf_CCHC_sf"/>
</dbReference>
<dbReference type="PROSITE" id="PS50994">
    <property type="entry name" value="INTEGRASE"/>
    <property type="match status" value="1"/>
</dbReference>
<keyword evidence="3" id="KW-0862">Zinc</keyword>
<dbReference type="InterPro" id="IPR008042">
    <property type="entry name" value="Retrotrans_Pao"/>
</dbReference>
<evidence type="ECO:0000256" key="2">
    <source>
        <dbReference type="ARBA" id="ARBA00022771"/>
    </source>
</evidence>
<reference evidence="10" key="1">
    <citation type="journal article" date="2015" name="Proc. Natl. Acad. Sci. U.S.A.">
        <title>Genome sequence of the Asian Tiger mosquito, Aedes albopictus, reveals insights into its biology, genetics, and evolution.</title>
        <authorList>
            <person name="Chen X.G."/>
            <person name="Jiang X."/>
            <person name="Gu J."/>
            <person name="Xu M."/>
            <person name="Wu Y."/>
            <person name="Deng Y."/>
            <person name="Zhang C."/>
            <person name="Bonizzoni M."/>
            <person name="Dermauw W."/>
            <person name="Vontas J."/>
            <person name="Armbruster P."/>
            <person name="Huang X."/>
            <person name="Yang Y."/>
            <person name="Zhang H."/>
            <person name="He W."/>
            <person name="Peng H."/>
            <person name="Liu Y."/>
            <person name="Wu K."/>
            <person name="Chen J."/>
            <person name="Lirakis M."/>
            <person name="Topalis P."/>
            <person name="Van Leeuwen T."/>
            <person name="Hall A.B."/>
            <person name="Jiang X."/>
            <person name="Thorpe C."/>
            <person name="Mueller R.L."/>
            <person name="Sun C."/>
            <person name="Waterhouse R.M."/>
            <person name="Yan G."/>
            <person name="Tu Z.J."/>
            <person name="Fang X."/>
            <person name="James A.A."/>
        </authorList>
    </citation>
    <scope>NUCLEOTIDE SEQUENCE [LARGE SCALE GENOMIC DNA]</scope>
    <source>
        <strain evidence="10">Foshan</strain>
    </source>
</reference>
<dbReference type="Gene3D" id="3.30.420.10">
    <property type="entry name" value="Ribonuclease H-like superfamily/Ribonuclease H"/>
    <property type="match status" value="1"/>
</dbReference>
<evidence type="ECO:0000313" key="9">
    <source>
        <dbReference type="EnsemblMetazoa" id="AALFPA23_024219.P36105"/>
    </source>
</evidence>
<dbReference type="InterPro" id="IPR011011">
    <property type="entry name" value="Znf_FYVE_PHD"/>
</dbReference>
<evidence type="ECO:0000256" key="3">
    <source>
        <dbReference type="ARBA" id="ARBA00022833"/>
    </source>
</evidence>
<dbReference type="PROSITE" id="PS50158">
    <property type="entry name" value="ZF_CCHC"/>
    <property type="match status" value="1"/>
</dbReference>
<dbReference type="Pfam" id="PF00628">
    <property type="entry name" value="PHD"/>
    <property type="match status" value="1"/>
</dbReference>
<dbReference type="InterPro" id="IPR040676">
    <property type="entry name" value="DUF5641"/>
</dbReference>
<dbReference type="Gene3D" id="3.10.10.10">
    <property type="entry name" value="HIV Type 1 Reverse Transcriptase, subunit A, domain 1"/>
    <property type="match status" value="1"/>
</dbReference>
<feature type="compositionally biased region" description="Basic residues" evidence="5">
    <location>
        <begin position="66"/>
        <end position="79"/>
    </location>
</feature>
<dbReference type="PROSITE" id="PS01359">
    <property type="entry name" value="ZF_PHD_1"/>
    <property type="match status" value="1"/>
</dbReference>
<dbReference type="SMART" id="SM00249">
    <property type="entry name" value="PHD"/>
    <property type="match status" value="1"/>
</dbReference>
<dbReference type="PROSITE" id="PS50016">
    <property type="entry name" value="ZF_PHD_2"/>
    <property type="match status" value="1"/>
</dbReference>
<dbReference type="Pfam" id="PF00078">
    <property type="entry name" value="RVT_1"/>
    <property type="match status" value="1"/>
</dbReference>
<dbReference type="RefSeq" id="XP_062702482.1">
    <property type="nucleotide sequence ID" value="XM_062846498.1"/>
</dbReference>
<dbReference type="Proteomes" id="UP000069940">
    <property type="component" value="Unassembled WGS sequence"/>
</dbReference>
<dbReference type="InterPro" id="IPR019786">
    <property type="entry name" value="Zinc_finger_PHD-type_CS"/>
</dbReference>
<dbReference type="EnsemblMetazoa" id="AALFPA23_024219.R36105">
    <property type="protein sequence ID" value="AALFPA23_024219.P36105"/>
    <property type="gene ID" value="AALFPA23_024219"/>
</dbReference>
<dbReference type="InterPro" id="IPR000477">
    <property type="entry name" value="RT_dom"/>
</dbReference>
<dbReference type="SUPFAM" id="SSF57756">
    <property type="entry name" value="Retrovirus zinc finger-like domains"/>
    <property type="match status" value="1"/>
</dbReference>
<reference evidence="9" key="2">
    <citation type="submission" date="2025-05" db="UniProtKB">
        <authorList>
            <consortium name="EnsemblMetazoa"/>
        </authorList>
    </citation>
    <scope>IDENTIFICATION</scope>
    <source>
        <strain evidence="9">Foshan</strain>
    </source>
</reference>